<dbReference type="Pfam" id="PF18545">
    <property type="entry name" value="HalOD1"/>
    <property type="match status" value="1"/>
</dbReference>
<evidence type="ECO:0000259" key="1">
    <source>
        <dbReference type="Pfam" id="PF18545"/>
    </source>
</evidence>
<organism evidence="2 3">
    <name type="scientific">Natrinema versiforme</name>
    <dbReference type="NCBI Taxonomy" id="88724"/>
    <lineage>
        <taxon>Archaea</taxon>
        <taxon>Methanobacteriati</taxon>
        <taxon>Methanobacteriota</taxon>
        <taxon>Stenosarchaea group</taxon>
        <taxon>Halobacteria</taxon>
        <taxon>Halobacteriales</taxon>
        <taxon>Natrialbaceae</taxon>
        <taxon>Natrinema</taxon>
    </lineage>
</organism>
<evidence type="ECO:0000313" key="2">
    <source>
        <dbReference type="EMBL" id="QCS43637.1"/>
    </source>
</evidence>
<dbReference type="EMBL" id="CP040330">
    <property type="protein sequence ID" value="QCS43637.1"/>
    <property type="molecule type" value="Genomic_DNA"/>
</dbReference>
<dbReference type="GeneID" id="40266655"/>
<dbReference type="InterPro" id="IPR040624">
    <property type="entry name" value="HalOD1"/>
</dbReference>
<protein>
    <recommendedName>
        <fullName evidence="1">Halobacterial output domain-containing protein</fullName>
    </recommendedName>
</protein>
<dbReference type="RefSeq" id="WP_138246090.1">
    <property type="nucleotide sequence ID" value="NZ_CP040330.1"/>
</dbReference>
<dbReference type="Proteomes" id="UP000302218">
    <property type="component" value="Chromosome"/>
</dbReference>
<dbReference type="AlphaFoldDB" id="A0A4P8WJH8"/>
<dbReference type="OrthoDB" id="155009at2157"/>
<accession>A0A4P8WJH8</accession>
<name>A0A4P8WJH8_9EURY</name>
<gene>
    <name evidence="2" type="ORF">FEJ81_15240</name>
</gene>
<reference evidence="3" key="1">
    <citation type="submission" date="2019-05" db="EMBL/GenBank/DDBJ databases">
        <title>Genome sequence and methylation pattern of the halophilic Archaeon Natrinema versiforme BOL5-4.</title>
        <authorList>
            <person name="DasSarma P."/>
            <person name="Anton B.P."/>
            <person name="DasSarma S.L."/>
            <person name="Martinez F.L."/>
            <person name="Guzman D."/>
            <person name="Roberts R.J."/>
            <person name="DasSarma S."/>
        </authorList>
    </citation>
    <scope>NUCLEOTIDE SEQUENCE [LARGE SCALE GENOMIC DNA]</scope>
    <source>
        <strain evidence="3">BOL5-4</strain>
    </source>
</reference>
<proteinExistence type="predicted"/>
<evidence type="ECO:0000313" key="3">
    <source>
        <dbReference type="Proteomes" id="UP000302218"/>
    </source>
</evidence>
<dbReference type="KEGG" id="nvr:FEJ81_15240"/>
<feature type="domain" description="Halobacterial output" evidence="1">
    <location>
        <begin position="5"/>
        <end position="61"/>
    </location>
</feature>
<sequence>MTPEIVHDILDSVTDTTCRDADELPPLHDAVDVEALDKLVNDVEKIEFEYAGHTVVVTEGDTHVSLDDRSC</sequence>